<gene>
    <name evidence="9" type="ORF">WPS_12700</name>
</gene>
<name>A0AAN1XVY5_UNVUL</name>
<comment type="similarity">
    <text evidence="7">Belongs to the binding-protein-dependent transport system permease family.</text>
</comment>
<evidence type="ECO:0000256" key="5">
    <source>
        <dbReference type="ARBA" id="ARBA00022989"/>
    </source>
</evidence>
<feature type="transmembrane region" description="Helical" evidence="7">
    <location>
        <begin position="119"/>
        <end position="140"/>
    </location>
</feature>
<feature type="transmembrane region" description="Helical" evidence="7">
    <location>
        <begin position="93"/>
        <end position="113"/>
    </location>
</feature>
<dbReference type="Gene3D" id="1.10.3720.10">
    <property type="entry name" value="MetI-like"/>
    <property type="match status" value="1"/>
</dbReference>
<dbReference type="InterPro" id="IPR000515">
    <property type="entry name" value="MetI-like"/>
</dbReference>
<evidence type="ECO:0000256" key="1">
    <source>
        <dbReference type="ARBA" id="ARBA00004651"/>
    </source>
</evidence>
<feature type="domain" description="ABC transmembrane type-1" evidence="8">
    <location>
        <begin position="55"/>
        <end position="239"/>
    </location>
</feature>
<evidence type="ECO:0000313" key="9">
    <source>
        <dbReference type="EMBL" id="BDE05994.1"/>
    </source>
</evidence>
<comment type="subcellular location">
    <subcellularLocation>
        <location evidence="1 7">Cell membrane</location>
        <topology evidence="1 7">Multi-pass membrane protein</topology>
    </subcellularLocation>
</comment>
<proteinExistence type="inferred from homology"/>
<keyword evidence="10" id="KW-1185">Reference proteome</keyword>
<dbReference type="CDD" id="cd06261">
    <property type="entry name" value="TM_PBP2"/>
    <property type="match status" value="1"/>
</dbReference>
<protein>
    <submittedName>
        <fullName evidence="9">Nitrate ABC transporter permease</fullName>
    </submittedName>
</protein>
<evidence type="ECO:0000256" key="6">
    <source>
        <dbReference type="ARBA" id="ARBA00023136"/>
    </source>
</evidence>
<keyword evidence="6 7" id="KW-0472">Membrane</keyword>
<reference evidence="9 10" key="1">
    <citation type="journal article" date="2022" name="ISME Commun">
        <title>Vulcanimicrobium alpinus gen. nov. sp. nov., the first cultivated representative of the candidate phylum 'Eremiobacterota', is a metabolically versatile aerobic anoxygenic phototroph.</title>
        <authorList>
            <person name="Yabe S."/>
            <person name="Muto K."/>
            <person name="Abe K."/>
            <person name="Yokota A."/>
            <person name="Staudigel H."/>
            <person name="Tebo B.M."/>
        </authorList>
    </citation>
    <scope>NUCLEOTIDE SEQUENCE [LARGE SCALE GENOMIC DNA]</scope>
    <source>
        <strain evidence="9 10">WC8-2</strain>
    </source>
</reference>
<dbReference type="RefSeq" id="WP_317996997.1">
    <property type="nucleotide sequence ID" value="NZ_AP025523.1"/>
</dbReference>
<sequence length="251" mass="27375">MRVRWLNIAAPFSLLVLWQVAVSTRLLNPGLFPPPTAIAANFVAYAASGELATNALWTLSRLMVGLVIGGIPGTIIGLLMGMNRYVRAYFQPVIALLYPIPKIAILPLFYFIFGTGEAAKWAAVAVGVFFLMAINTEAGVRQIETIYLDVARAYRIRPVSFFFRVLLPGALPNIYAGLKLSIGIAIVLAVAAEYQLTRVGLGFAIFNAQQLLDVERLYAALVAVSLLGFALAAIVDAVEMIALPWRRHRRA</sequence>
<evidence type="ECO:0000256" key="4">
    <source>
        <dbReference type="ARBA" id="ARBA00022692"/>
    </source>
</evidence>
<dbReference type="GO" id="GO:0055085">
    <property type="term" value="P:transmembrane transport"/>
    <property type="evidence" value="ECO:0007669"/>
    <property type="project" value="InterPro"/>
</dbReference>
<dbReference type="Proteomes" id="UP001317532">
    <property type="component" value="Chromosome"/>
</dbReference>
<keyword evidence="4 7" id="KW-0812">Transmembrane</keyword>
<accession>A0AAN1XVY5</accession>
<keyword evidence="2 7" id="KW-0813">Transport</keyword>
<dbReference type="AlphaFoldDB" id="A0AAN1XVY5"/>
<organism evidence="9 10">
    <name type="scientific">Vulcanimicrobium alpinum</name>
    <dbReference type="NCBI Taxonomy" id="3016050"/>
    <lineage>
        <taxon>Bacteria</taxon>
        <taxon>Bacillati</taxon>
        <taxon>Vulcanimicrobiota</taxon>
        <taxon>Vulcanimicrobiia</taxon>
        <taxon>Vulcanimicrobiales</taxon>
        <taxon>Vulcanimicrobiaceae</taxon>
        <taxon>Vulcanimicrobium</taxon>
    </lineage>
</organism>
<evidence type="ECO:0000313" key="10">
    <source>
        <dbReference type="Proteomes" id="UP001317532"/>
    </source>
</evidence>
<keyword evidence="5 7" id="KW-1133">Transmembrane helix</keyword>
<evidence type="ECO:0000256" key="3">
    <source>
        <dbReference type="ARBA" id="ARBA00022475"/>
    </source>
</evidence>
<dbReference type="GO" id="GO:0005886">
    <property type="term" value="C:plasma membrane"/>
    <property type="evidence" value="ECO:0007669"/>
    <property type="project" value="UniProtKB-SubCell"/>
</dbReference>
<dbReference type="InterPro" id="IPR035906">
    <property type="entry name" value="MetI-like_sf"/>
</dbReference>
<feature type="transmembrane region" description="Helical" evidence="7">
    <location>
        <begin position="62"/>
        <end position="81"/>
    </location>
</feature>
<dbReference type="PANTHER" id="PTHR30151:SF0">
    <property type="entry name" value="ABC TRANSPORTER PERMEASE PROTEIN MJ0413-RELATED"/>
    <property type="match status" value="1"/>
</dbReference>
<dbReference type="Pfam" id="PF00528">
    <property type="entry name" value="BPD_transp_1"/>
    <property type="match status" value="1"/>
</dbReference>
<dbReference type="SUPFAM" id="SSF161098">
    <property type="entry name" value="MetI-like"/>
    <property type="match status" value="1"/>
</dbReference>
<dbReference type="PROSITE" id="PS50928">
    <property type="entry name" value="ABC_TM1"/>
    <property type="match status" value="1"/>
</dbReference>
<feature type="transmembrane region" description="Helical" evidence="7">
    <location>
        <begin position="161"/>
        <end position="191"/>
    </location>
</feature>
<evidence type="ECO:0000256" key="7">
    <source>
        <dbReference type="RuleBase" id="RU363032"/>
    </source>
</evidence>
<dbReference type="PANTHER" id="PTHR30151">
    <property type="entry name" value="ALKANE SULFONATE ABC TRANSPORTER-RELATED, MEMBRANE SUBUNIT"/>
    <property type="match status" value="1"/>
</dbReference>
<feature type="transmembrane region" description="Helical" evidence="7">
    <location>
        <begin position="217"/>
        <end position="243"/>
    </location>
</feature>
<keyword evidence="3" id="KW-1003">Cell membrane</keyword>
<dbReference type="EMBL" id="AP025523">
    <property type="protein sequence ID" value="BDE05994.1"/>
    <property type="molecule type" value="Genomic_DNA"/>
</dbReference>
<dbReference type="KEGG" id="vab:WPS_12700"/>
<evidence type="ECO:0000259" key="8">
    <source>
        <dbReference type="PROSITE" id="PS50928"/>
    </source>
</evidence>
<evidence type="ECO:0000256" key="2">
    <source>
        <dbReference type="ARBA" id="ARBA00022448"/>
    </source>
</evidence>